<comment type="function">
    <text evidence="5">Forms part of the polypeptide exit tunnel.</text>
</comment>
<comment type="function">
    <text evidence="5">One of the primary rRNA binding proteins, this protein initially binds near the 5'-end of the 23S rRNA. It is important during the early stages of 50S assembly. It makes multiple contacts with different domains of the 23S rRNA in the assembled 50S subunit and ribosome.</text>
</comment>
<keyword evidence="2 5" id="KW-0689">Ribosomal protein</keyword>
<evidence type="ECO:0000313" key="8">
    <source>
        <dbReference type="Proteomes" id="UP000526501"/>
    </source>
</evidence>
<comment type="caution">
    <text evidence="7">The sequence shown here is derived from an EMBL/GenBank/DDBJ whole genome shotgun (WGS) entry which is preliminary data.</text>
</comment>
<dbReference type="GO" id="GO:1990904">
    <property type="term" value="C:ribonucleoprotein complex"/>
    <property type="evidence" value="ECO:0007669"/>
    <property type="project" value="UniProtKB-KW"/>
</dbReference>
<gene>
    <name evidence="5 7" type="primary">rplD</name>
    <name evidence="7" type="ORF">H5P27_10145</name>
</gene>
<dbReference type="Proteomes" id="UP000526501">
    <property type="component" value="Unassembled WGS sequence"/>
</dbReference>
<evidence type="ECO:0000256" key="2">
    <source>
        <dbReference type="ARBA" id="ARBA00022980"/>
    </source>
</evidence>
<evidence type="ECO:0000313" key="7">
    <source>
        <dbReference type="EMBL" id="MBC2606406.1"/>
    </source>
</evidence>
<keyword evidence="8" id="KW-1185">Reference proteome</keyword>
<keyword evidence="3 5" id="KW-0687">Ribonucleoprotein</keyword>
<reference evidence="7 8" key="1">
    <citation type="submission" date="2020-07" db="EMBL/GenBank/DDBJ databases">
        <authorList>
            <person name="Feng X."/>
        </authorList>
    </citation>
    <scope>NUCLEOTIDE SEQUENCE [LARGE SCALE GENOMIC DNA]</scope>
    <source>
        <strain evidence="7 8">JCM23202</strain>
    </source>
</reference>
<dbReference type="HAMAP" id="MF_01328_B">
    <property type="entry name" value="Ribosomal_uL4_B"/>
    <property type="match status" value="1"/>
</dbReference>
<dbReference type="PANTHER" id="PTHR10746:SF6">
    <property type="entry name" value="LARGE RIBOSOMAL SUBUNIT PROTEIN UL4M"/>
    <property type="match status" value="1"/>
</dbReference>
<evidence type="ECO:0000256" key="1">
    <source>
        <dbReference type="ARBA" id="ARBA00010528"/>
    </source>
</evidence>
<dbReference type="GO" id="GO:0019843">
    <property type="term" value="F:rRNA binding"/>
    <property type="evidence" value="ECO:0007669"/>
    <property type="project" value="UniProtKB-UniRule"/>
</dbReference>
<dbReference type="Pfam" id="PF00573">
    <property type="entry name" value="Ribosomal_L4"/>
    <property type="match status" value="1"/>
</dbReference>
<name>A0A7X1B672_9BACT</name>
<organism evidence="7 8">
    <name type="scientific">Pelagicoccus albus</name>
    <dbReference type="NCBI Taxonomy" id="415222"/>
    <lineage>
        <taxon>Bacteria</taxon>
        <taxon>Pseudomonadati</taxon>
        <taxon>Verrucomicrobiota</taxon>
        <taxon>Opitutia</taxon>
        <taxon>Puniceicoccales</taxon>
        <taxon>Pelagicoccaceae</taxon>
        <taxon>Pelagicoccus</taxon>
    </lineage>
</organism>
<sequence>MKLKLFKNDGSANGETEVDGLPVFEGDKGLQAVKEVVVAQAANARQGSANTKTRGEVRGGGKKPWRQKGTGRARAGSTRSPIWVGGGIVFGPRPRDYSKKVNKKVKTLAFSRALFDRISDESLVVVDALDIAPAKTKVAESIVRGIAPVGKVLVIDKEFSETAILSLRNLAGVDLEEAPLVSVTDLCQFKTIIVTRAGLEVLVERAKGGSK</sequence>
<protein>
    <recommendedName>
        <fullName evidence="4 5">Large ribosomal subunit protein uL4</fullName>
    </recommendedName>
</protein>
<dbReference type="Gene3D" id="3.40.1370.10">
    <property type="match status" value="1"/>
</dbReference>
<dbReference type="GO" id="GO:0006412">
    <property type="term" value="P:translation"/>
    <property type="evidence" value="ECO:0007669"/>
    <property type="project" value="UniProtKB-UniRule"/>
</dbReference>
<feature type="compositionally biased region" description="Basic residues" evidence="6">
    <location>
        <begin position="60"/>
        <end position="71"/>
    </location>
</feature>
<comment type="similarity">
    <text evidence="1 5">Belongs to the universal ribosomal protein uL4 family.</text>
</comment>
<accession>A0A7X1B672</accession>
<keyword evidence="5" id="KW-0699">rRNA-binding</keyword>
<evidence type="ECO:0000256" key="6">
    <source>
        <dbReference type="SAM" id="MobiDB-lite"/>
    </source>
</evidence>
<dbReference type="InterPro" id="IPR013005">
    <property type="entry name" value="Ribosomal_uL4-like"/>
</dbReference>
<dbReference type="GO" id="GO:0003735">
    <property type="term" value="F:structural constituent of ribosome"/>
    <property type="evidence" value="ECO:0007669"/>
    <property type="project" value="InterPro"/>
</dbReference>
<dbReference type="RefSeq" id="WP_185660285.1">
    <property type="nucleotide sequence ID" value="NZ_CAWPOO010000012.1"/>
</dbReference>
<dbReference type="PANTHER" id="PTHR10746">
    <property type="entry name" value="50S RIBOSOMAL PROTEIN L4"/>
    <property type="match status" value="1"/>
</dbReference>
<dbReference type="InterPro" id="IPR023574">
    <property type="entry name" value="Ribosomal_uL4_dom_sf"/>
</dbReference>
<proteinExistence type="inferred from homology"/>
<evidence type="ECO:0000256" key="3">
    <source>
        <dbReference type="ARBA" id="ARBA00023274"/>
    </source>
</evidence>
<comment type="subunit">
    <text evidence="5">Part of the 50S ribosomal subunit.</text>
</comment>
<dbReference type="GO" id="GO:0005840">
    <property type="term" value="C:ribosome"/>
    <property type="evidence" value="ECO:0007669"/>
    <property type="project" value="UniProtKB-KW"/>
</dbReference>
<evidence type="ECO:0000256" key="5">
    <source>
        <dbReference type="HAMAP-Rule" id="MF_01328"/>
    </source>
</evidence>
<keyword evidence="5" id="KW-0694">RNA-binding</keyword>
<feature type="region of interest" description="Disordered" evidence="6">
    <location>
        <begin position="44"/>
        <end position="77"/>
    </location>
</feature>
<dbReference type="SUPFAM" id="SSF52166">
    <property type="entry name" value="Ribosomal protein L4"/>
    <property type="match status" value="1"/>
</dbReference>
<evidence type="ECO:0000256" key="4">
    <source>
        <dbReference type="ARBA" id="ARBA00035244"/>
    </source>
</evidence>
<dbReference type="NCBIfam" id="TIGR03953">
    <property type="entry name" value="rplD_bact"/>
    <property type="match status" value="1"/>
</dbReference>
<dbReference type="AlphaFoldDB" id="A0A7X1B672"/>
<dbReference type="EMBL" id="JACHVC010000012">
    <property type="protein sequence ID" value="MBC2606406.1"/>
    <property type="molecule type" value="Genomic_DNA"/>
</dbReference>
<dbReference type="InterPro" id="IPR002136">
    <property type="entry name" value="Ribosomal_uL4"/>
</dbReference>